<evidence type="ECO:0000256" key="2">
    <source>
        <dbReference type="ARBA" id="ARBA00023002"/>
    </source>
</evidence>
<evidence type="ECO:0000313" key="10">
    <source>
        <dbReference type="Proteomes" id="UP000037784"/>
    </source>
</evidence>
<dbReference type="Gene3D" id="3.40.50.720">
    <property type="entry name" value="NAD(P)-binding Rossmann-like Domain"/>
    <property type="match status" value="1"/>
</dbReference>
<evidence type="ECO:0000259" key="7">
    <source>
        <dbReference type="Pfam" id="PF16113"/>
    </source>
</evidence>
<evidence type="ECO:0000313" key="8">
    <source>
        <dbReference type="EMBL" id="GAP64594.1"/>
    </source>
</evidence>
<dbReference type="InParanoid" id="A0A0M9UE09"/>
<dbReference type="EMBL" id="BBZA01000289">
    <property type="protein sequence ID" value="GAP64594.1"/>
    <property type="molecule type" value="Genomic_DNA"/>
</dbReference>
<dbReference type="GO" id="GO:0006635">
    <property type="term" value="P:fatty acid beta-oxidation"/>
    <property type="evidence" value="ECO:0007669"/>
    <property type="project" value="UniProtKB-UniPathway"/>
</dbReference>
<feature type="domain" description="Enoyl-CoA hydratase/isomerase" evidence="7">
    <location>
        <begin position="501"/>
        <end position="633"/>
    </location>
</feature>
<reference evidence="8 10" key="1">
    <citation type="journal article" date="2015" name="Genome Announc.">
        <title>Draft Genome Sequence of a Heterotrophic Facultative Anaerobic Thermophilic Bacterium, Ardenticatena maritima Strain 110ST.</title>
        <authorList>
            <person name="Kawaichi S."/>
            <person name="Yoshida T."/>
            <person name="Sako Y."/>
            <person name="Nakamura R."/>
        </authorList>
    </citation>
    <scope>NUCLEOTIDE SEQUENCE [LARGE SCALE GENOMIC DNA]</scope>
    <source>
        <strain evidence="8 10">110S</strain>
    </source>
</reference>
<proteinExistence type="inferred from homology"/>
<accession>A0A0M9UE09</accession>
<evidence type="ECO:0000256" key="1">
    <source>
        <dbReference type="ARBA" id="ARBA00009463"/>
    </source>
</evidence>
<comment type="catalytic activity">
    <reaction evidence="4">
        <text>a (3S)-3-hydroxyacyl-CoA + NAD(+) = a 3-oxoacyl-CoA + NADH + H(+)</text>
        <dbReference type="Rhea" id="RHEA:22432"/>
        <dbReference type="ChEBI" id="CHEBI:15378"/>
        <dbReference type="ChEBI" id="CHEBI:57318"/>
        <dbReference type="ChEBI" id="CHEBI:57540"/>
        <dbReference type="ChEBI" id="CHEBI:57945"/>
        <dbReference type="ChEBI" id="CHEBI:90726"/>
        <dbReference type="EC" id="1.1.1.35"/>
    </reaction>
</comment>
<dbReference type="CDD" id="cd06558">
    <property type="entry name" value="crotonase-like"/>
    <property type="match status" value="1"/>
</dbReference>
<dbReference type="InterPro" id="IPR045004">
    <property type="entry name" value="ECH_dom"/>
</dbReference>
<name>A0A0M9UE09_9CHLR</name>
<evidence type="ECO:0000256" key="3">
    <source>
        <dbReference type="ARBA" id="ARBA00023027"/>
    </source>
</evidence>
<dbReference type="AlphaFoldDB" id="A0A0M9UE09"/>
<dbReference type="InterPro" id="IPR008927">
    <property type="entry name" value="6-PGluconate_DH-like_C_sf"/>
</dbReference>
<protein>
    <submittedName>
        <fullName evidence="8">3-hydroxyacyl-CoA dehydrogenase</fullName>
        <ecNumber evidence="8">1.1.1.35</ecNumber>
    </submittedName>
</protein>
<dbReference type="EMBL" id="LGKN01000003">
    <property type="protein sequence ID" value="KPL89445.1"/>
    <property type="molecule type" value="Genomic_DNA"/>
</dbReference>
<comment type="caution">
    <text evidence="8">The sequence shown here is derived from an EMBL/GenBank/DDBJ whole genome shotgun (WGS) entry which is preliminary data.</text>
</comment>
<dbReference type="PATRIC" id="fig|872965.6.peg.579"/>
<dbReference type="EC" id="1.1.1.35" evidence="8"/>
<evidence type="ECO:0000259" key="6">
    <source>
        <dbReference type="Pfam" id="PF02737"/>
    </source>
</evidence>
<reference evidence="10" key="3">
    <citation type="submission" date="2015-08" db="EMBL/GenBank/DDBJ databases">
        <title>Draft Genome Sequence of a Heterotrophic Facultative Anaerobic Bacterium Ardenticatena maritima Strain 110S.</title>
        <authorList>
            <person name="Kawaichi S."/>
            <person name="Yoshida T."/>
            <person name="Sako Y."/>
            <person name="Nakamura R."/>
        </authorList>
    </citation>
    <scope>NUCLEOTIDE SEQUENCE [LARGE SCALE GENOMIC DNA]</scope>
    <source>
        <strain evidence="10">110S</strain>
    </source>
</reference>
<dbReference type="Pfam" id="PF16113">
    <property type="entry name" value="ECH_2"/>
    <property type="match status" value="1"/>
</dbReference>
<dbReference type="InterPro" id="IPR006176">
    <property type="entry name" value="3-OHacyl-CoA_DH_NAD-bd"/>
</dbReference>
<dbReference type="FunCoup" id="A0A0M9UE09">
    <property type="interactions" value="216"/>
</dbReference>
<evidence type="ECO:0000259" key="5">
    <source>
        <dbReference type="Pfam" id="PF00725"/>
    </source>
</evidence>
<dbReference type="SUPFAM" id="SSF52096">
    <property type="entry name" value="ClpP/crotonase"/>
    <property type="match status" value="1"/>
</dbReference>
<evidence type="ECO:0000313" key="11">
    <source>
        <dbReference type="Proteomes" id="UP000050502"/>
    </source>
</evidence>
<feature type="domain" description="3-hydroxyacyl-CoA dehydrogenase C-terminal" evidence="5">
    <location>
        <begin position="208"/>
        <end position="307"/>
    </location>
</feature>
<dbReference type="GO" id="GO:0070403">
    <property type="term" value="F:NAD+ binding"/>
    <property type="evidence" value="ECO:0007669"/>
    <property type="project" value="InterPro"/>
</dbReference>
<dbReference type="Gene3D" id="1.10.1040.50">
    <property type="match status" value="1"/>
</dbReference>
<keyword evidence="3" id="KW-0520">NAD</keyword>
<keyword evidence="10" id="KW-1185">Reference proteome</keyword>
<dbReference type="InterPro" id="IPR006108">
    <property type="entry name" value="3HC_DH_C"/>
</dbReference>
<feature type="domain" description="3-hydroxyacyl-CoA dehydrogenase NAD binding" evidence="6">
    <location>
        <begin position="8"/>
        <end position="205"/>
    </location>
</feature>
<dbReference type="SUPFAM" id="SSF48179">
    <property type="entry name" value="6-phosphogluconate dehydrogenase C-terminal domain-like"/>
    <property type="match status" value="2"/>
</dbReference>
<dbReference type="STRING" id="872965.SE16_03115"/>
<dbReference type="InterPro" id="IPR036291">
    <property type="entry name" value="NAD(P)-bd_dom_sf"/>
</dbReference>
<dbReference type="Proteomes" id="UP000037784">
    <property type="component" value="Unassembled WGS sequence"/>
</dbReference>
<dbReference type="Pfam" id="PF02737">
    <property type="entry name" value="3HCDH_N"/>
    <property type="match status" value="1"/>
</dbReference>
<dbReference type="InterPro" id="IPR029045">
    <property type="entry name" value="ClpP/crotonase-like_dom_sf"/>
</dbReference>
<sequence length="809" mass="90236">MPKPIRRVVVLGSGTMGGGIAAHVANAGIPVYLLDIAPTSLTPEEEAKGLTLESPEVRNRIVNAGLERIKKSNPPALFSEKVLDLITVGNFEDNWEWVAEGDWIVEAVIENLEIKQNLMARVEATRKPDAIVSSNTSGIPIHKIAAGRSDDFRAHFLGTHFFNPPRYMYLLEVIPTPDTDPAVVERITWFAENILGKGVVIAKDTPNFIANRIGTFAGQYRVHYALQHGYTVEEVDTLTGPIIGNPKTATFRLADLVGIDVWNYVAENLYKAVPDDEMREYFKVPEPLAEMVRRGWLGNKTGQGFYKKTDNPDKKKRFWPINLQTLEYEEPKNPRFDIVGKVRKIEDIGERFRQIFAAADEDRGATFITETTLAMLTYASRRVPEIADRIIDVDRAMRWGFRVERGPFELWDLIGTRYVAELAEQRGHVVADWVKEMLAAGYESFYQWEAGDNVAYYDLYEKTYKPIENDARVVNLNALRHSGKELARNDSASLIDLGDGVLLLEFHSKMNALDDAIAEMGYRALDLLEKDEWVGLVVANQGENFSAGANVAMIGMAAASKQFDQIEQAVKNLQDLLMGFRFAPKPVVTAPHGLTLGGGAEVAMHGDLMVASAETYIGLVELGVGLIPAGGGCKEMLRRVVNPAVQDTQYVDPFPFLRKVFETIGMATVARSAVHGRELGFLSPCDRVVMNDRYRIGEAKKAVLELVARGYVPPARETARVYALGKRGLAALHTAIYGMLEGHYISEYDAHIARKLAYVLSGGDLDRPQWVPEQYILDLEREAFLSLTGEQKTLERIMHLLQTGKPLRN</sequence>
<gene>
    <name evidence="8" type="primary">fadN</name>
    <name evidence="8" type="ORF">ARMA_3017</name>
    <name evidence="9" type="ORF">SE16_03115</name>
</gene>
<dbReference type="GO" id="GO:0003857">
    <property type="term" value="F:(3S)-3-hydroxyacyl-CoA dehydrogenase (NAD+) activity"/>
    <property type="evidence" value="ECO:0007669"/>
    <property type="project" value="UniProtKB-EC"/>
</dbReference>
<dbReference type="Pfam" id="PF00725">
    <property type="entry name" value="3HCDH"/>
    <property type="match status" value="1"/>
</dbReference>
<dbReference type="OrthoDB" id="9771883at2"/>
<comment type="similarity">
    <text evidence="1">Belongs to the 3-hydroxyacyl-CoA dehydrogenase family.</text>
</comment>
<dbReference type="PANTHER" id="PTHR48075">
    <property type="entry name" value="3-HYDROXYACYL-COA DEHYDROGENASE FAMILY PROTEIN"/>
    <property type="match status" value="1"/>
</dbReference>
<dbReference type="PANTHER" id="PTHR48075:SF7">
    <property type="entry name" value="3-HYDROXYACYL-COA DEHYDROGENASE-RELATED"/>
    <property type="match status" value="1"/>
</dbReference>
<dbReference type="RefSeq" id="WP_054494299.1">
    <property type="nucleotide sequence ID" value="NZ_BBZA01000289.1"/>
</dbReference>
<dbReference type="Proteomes" id="UP000050502">
    <property type="component" value="Unassembled WGS sequence"/>
</dbReference>
<dbReference type="SUPFAM" id="SSF51735">
    <property type="entry name" value="NAD(P)-binding Rossmann-fold domains"/>
    <property type="match status" value="1"/>
</dbReference>
<organism evidence="8 10">
    <name type="scientific">Ardenticatena maritima</name>
    <dbReference type="NCBI Taxonomy" id="872965"/>
    <lineage>
        <taxon>Bacteria</taxon>
        <taxon>Bacillati</taxon>
        <taxon>Chloroflexota</taxon>
        <taxon>Ardenticatenia</taxon>
        <taxon>Ardenticatenales</taxon>
        <taxon>Ardenticatenaceae</taxon>
        <taxon>Ardenticatena</taxon>
    </lineage>
</organism>
<dbReference type="UniPathway" id="UPA00659"/>
<evidence type="ECO:0000313" key="9">
    <source>
        <dbReference type="EMBL" id="KPL89445.1"/>
    </source>
</evidence>
<evidence type="ECO:0000256" key="4">
    <source>
        <dbReference type="ARBA" id="ARBA00049556"/>
    </source>
</evidence>
<reference evidence="9 11" key="2">
    <citation type="submission" date="2015-07" db="EMBL/GenBank/DDBJ databases">
        <title>Whole genome sequence of Ardenticatena maritima DSM 23922.</title>
        <authorList>
            <person name="Hemp J."/>
            <person name="Ward L.M."/>
            <person name="Pace L.A."/>
            <person name="Fischer W.W."/>
        </authorList>
    </citation>
    <scope>NUCLEOTIDE SEQUENCE [LARGE SCALE GENOMIC DNA]</scope>
    <source>
        <strain evidence="9 11">110S</strain>
    </source>
</reference>
<keyword evidence="2 8" id="KW-0560">Oxidoreductase</keyword>
<dbReference type="Gene3D" id="3.90.226.10">
    <property type="entry name" value="2-enoyl-CoA Hydratase, Chain A, domain 1"/>
    <property type="match status" value="1"/>
</dbReference>